<protein>
    <submittedName>
        <fullName evidence="2">Uncharacterized protein</fullName>
    </submittedName>
</protein>
<organism evidence="2 3">
    <name type="scientific">Lentinula detonsa</name>
    <dbReference type="NCBI Taxonomy" id="2804962"/>
    <lineage>
        <taxon>Eukaryota</taxon>
        <taxon>Fungi</taxon>
        <taxon>Dikarya</taxon>
        <taxon>Basidiomycota</taxon>
        <taxon>Agaricomycotina</taxon>
        <taxon>Agaricomycetes</taxon>
        <taxon>Agaricomycetidae</taxon>
        <taxon>Agaricales</taxon>
        <taxon>Marasmiineae</taxon>
        <taxon>Omphalotaceae</taxon>
        <taxon>Lentinula</taxon>
    </lineage>
</organism>
<accession>A0A9W8NZL8</accession>
<gene>
    <name evidence="2" type="ORF">DFH05DRAFT_1526126</name>
</gene>
<dbReference type="PANTHER" id="PTHR33365">
    <property type="entry name" value="YALI0B05434P"/>
    <property type="match status" value="1"/>
</dbReference>
<evidence type="ECO:0000313" key="2">
    <source>
        <dbReference type="EMBL" id="KAJ3743786.1"/>
    </source>
</evidence>
<reference evidence="2 3" key="1">
    <citation type="journal article" date="2023" name="Proc. Natl. Acad. Sci. U.S.A.">
        <title>A global phylogenomic analysis of the shiitake genus Lentinula.</title>
        <authorList>
            <person name="Sierra-Patev S."/>
            <person name="Min B."/>
            <person name="Naranjo-Ortiz M."/>
            <person name="Looney B."/>
            <person name="Konkel Z."/>
            <person name="Slot J.C."/>
            <person name="Sakamoto Y."/>
            <person name="Steenwyk J.L."/>
            <person name="Rokas A."/>
            <person name="Carro J."/>
            <person name="Camarero S."/>
            <person name="Ferreira P."/>
            <person name="Molpeceres G."/>
            <person name="Ruiz-Duenas F.J."/>
            <person name="Serrano A."/>
            <person name="Henrissat B."/>
            <person name="Drula E."/>
            <person name="Hughes K.W."/>
            <person name="Mata J.L."/>
            <person name="Ishikawa N.K."/>
            <person name="Vargas-Isla R."/>
            <person name="Ushijima S."/>
            <person name="Smith C.A."/>
            <person name="Donoghue J."/>
            <person name="Ahrendt S."/>
            <person name="Andreopoulos W."/>
            <person name="He G."/>
            <person name="LaButti K."/>
            <person name="Lipzen A."/>
            <person name="Ng V."/>
            <person name="Riley R."/>
            <person name="Sandor L."/>
            <person name="Barry K."/>
            <person name="Martinez A.T."/>
            <person name="Xiao Y."/>
            <person name="Gibbons J.G."/>
            <person name="Terashima K."/>
            <person name="Grigoriev I.V."/>
            <person name="Hibbett D."/>
        </authorList>
    </citation>
    <scope>NUCLEOTIDE SEQUENCE [LARGE SCALE GENOMIC DNA]</scope>
    <source>
        <strain evidence="2 3">TFB7810</strain>
    </source>
</reference>
<dbReference type="PANTHER" id="PTHR33365:SF13">
    <property type="entry name" value="TAT PATHWAY SIGNAL SEQUENCE"/>
    <property type="match status" value="1"/>
</dbReference>
<comment type="similarity">
    <text evidence="1">Belongs to the ustYa family.</text>
</comment>
<keyword evidence="3" id="KW-1185">Reference proteome</keyword>
<dbReference type="InterPro" id="IPR021765">
    <property type="entry name" value="UstYa-like"/>
</dbReference>
<evidence type="ECO:0000313" key="3">
    <source>
        <dbReference type="Proteomes" id="UP001142393"/>
    </source>
</evidence>
<sequence length="215" mass="24180">MLSPSITVLILLALTFLTTVFNAAVWLRATELSHRFSYREHDYDYGEMAPVQVPGTFGFTTMAIQNIDGTYPLTDDKKWASIVPPKGGFIRLGPVGAPFSIALYHQLHCVNGIRFAYVAARDGLFKHAKDREAAFQHVNHCFDVLRQSLLCKADTTLIPLGPDKQHTRRCRDWTQIRAFVDDNHQFWGDTPFQLPSNRSGQGSSSLSKIAVTIHF</sequence>
<dbReference type="AlphaFoldDB" id="A0A9W8NZL8"/>
<dbReference type="Pfam" id="PF11807">
    <property type="entry name" value="UstYa"/>
    <property type="match status" value="1"/>
</dbReference>
<name>A0A9W8NZL8_9AGAR</name>
<proteinExistence type="inferred from homology"/>
<dbReference type="GO" id="GO:0043386">
    <property type="term" value="P:mycotoxin biosynthetic process"/>
    <property type="evidence" value="ECO:0007669"/>
    <property type="project" value="InterPro"/>
</dbReference>
<dbReference type="EMBL" id="JANVFU010000008">
    <property type="protein sequence ID" value="KAJ3743786.1"/>
    <property type="molecule type" value="Genomic_DNA"/>
</dbReference>
<comment type="caution">
    <text evidence="2">The sequence shown here is derived from an EMBL/GenBank/DDBJ whole genome shotgun (WGS) entry which is preliminary data.</text>
</comment>
<dbReference type="Proteomes" id="UP001142393">
    <property type="component" value="Unassembled WGS sequence"/>
</dbReference>
<evidence type="ECO:0000256" key="1">
    <source>
        <dbReference type="ARBA" id="ARBA00035112"/>
    </source>
</evidence>